<gene>
    <name evidence="2" type="ORF">HAX54_034831</name>
</gene>
<evidence type="ECO:0000313" key="2">
    <source>
        <dbReference type="EMBL" id="MCD9645704.1"/>
    </source>
</evidence>
<dbReference type="EMBL" id="JACEIK010004509">
    <property type="protein sequence ID" value="MCD9645704.1"/>
    <property type="molecule type" value="Genomic_DNA"/>
</dbReference>
<sequence length="179" mass="20796">MTDGCDRSGDSPVNRDRKTVTQIQTGRGNMEWEERGCSASPKNGVWRERRRKEEEGDWGFLCFAGVVRVVPCEWVCEGEKRVKKREKWREIRWLWCATEGENVWRGLLLFSGQQWPESIVVKVKGRIKGREEAVRWLWSFSVEEFDRSRMEVTGLLLADVNGGWRLTSERGERGRGGGM</sequence>
<evidence type="ECO:0000313" key="3">
    <source>
        <dbReference type="Proteomes" id="UP000823775"/>
    </source>
</evidence>
<keyword evidence="3" id="KW-1185">Reference proteome</keyword>
<reference evidence="2 3" key="1">
    <citation type="journal article" date="2021" name="BMC Genomics">
        <title>Datura genome reveals duplications of psychoactive alkaloid biosynthetic genes and high mutation rate following tissue culture.</title>
        <authorList>
            <person name="Rajewski A."/>
            <person name="Carter-House D."/>
            <person name="Stajich J."/>
            <person name="Litt A."/>
        </authorList>
    </citation>
    <scope>NUCLEOTIDE SEQUENCE [LARGE SCALE GENOMIC DNA]</scope>
    <source>
        <strain evidence="2">AR-01</strain>
    </source>
</reference>
<feature type="compositionally biased region" description="Basic and acidic residues" evidence="1">
    <location>
        <begin position="1"/>
        <end position="19"/>
    </location>
</feature>
<dbReference type="Proteomes" id="UP000823775">
    <property type="component" value="Unassembled WGS sequence"/>
</dbReference>
<organism evidence="2 3">
    <name type="scientific">Datura stramonium</name>
    <name type="common">Jimsonweed</name>
    <name type="synonym">Common thornapple</name>
    <dbReference type="NCBI Taxonomy" id="4076"/>
    <lineage>
        <taxon>Eukaryota</taxon>
        <taxon>Viridiplantae</taxon>
        <taxon>Streptophyta</taxon>
        <taxon>Embryophyta</taxon>
        <taxon>Tracheophyta</taxon>
        <taxon>Spermatophyta</taxon>
        <taxon>Magnoliopsida</taxon>
        <taxon>eudicotyledons</taxon>
        <taxon>Gunneridae</taxon>
        <taxon>Pentapetalae</taxon>
        <taxon>asterids</taxon>
        <taxon>lamiids</taxon>
        <taxon>Solanales</taxon>
        <taxon>Solanaceae</taxon>
        <taxon>Solanoideae</taxon>
        <taxon>Datureae</taxon>
        <taxon>Datura</taxon>
    </lineage>
</organism>
<protein>
    <submittedName>
        <fullName evidence="2">Uncharacterized protein</fullName>
    </submittedName>
</protein>
<feature type="non-terminal residue" evidence="2">
    <location>
        <position position="179"/>
    </location>
</feature>
<feature type="region of interest" description="Disordered" evidence="1">
    <location>
        <begin position="1"/>
        <end position="36"/>
    </location>
</feature>
<name>A0ABS8VFS1_DATST</name>
<comment type="caution">
    <text evidence="2">The sequence shown here is derived from an EMBL/GenBank/DDBJ whole genome shotgun (WGS) entry which is preliminary data.</text>
</comment>
<evidence type="ECO:0000256" key="1">
    <source>
        <dbReference type="SAM" id="MobiDB-lite"/>
    </source>
</evidence>
<proteinExistence type="predicted"/>
<accession>A0ABS8VFS1</accession>